<feature type="transmembrane region" description="Helical" evidence="1">
    <location>
        <begin position="299"/>
        <end position="317"/>
    </location>
</feature>
<dbReference type="Proteomes" id="UP001500469">
    <property type="component" value="Unassembled WGS sequence"/>
</dbReference>
<comment type="caution">
    <text evidence="2">The sequence shown here is derived from an EMBL/GenBank/DDBJ whole genome shotgun (WGS) entry which is preliminary data.</text>
</comment>
<accession>A0ABP3YJ91</accession>
<feature type="transmembrane region" description="Helical" evidence="1">
    <location>
        <begin position="215"/>
        <end position="233"/>
    </location>
</feature>
<evidence type="ECO:0000313" key="2">
    <source>
        <dbReference type="EMBL" id="GAA0880898.1"/>
    </source>
</evidence>
<protein>
    <recommendedName>
        <fullName evidence="4">Mannosyltransferase PIG-V</fullName>
    </recommendedName>
</protein>
<sequence length="391" mass="46380">MMKWFLRQIFLRRFDLFVLGFYFSTLVFLITSLPYYVDVKSHNLLLVEYLEAGFFPLPPGYYALIYLVDLLIRIKYPFVASSAIVLTFFFWWKYRLIYSWFRASLPEFRDTLVFSLVFSFLVVSPIYIPAIDGTLWYLGKFTQTIWHNSTLICVFPFCIILVKKTFNWLESKDVKDVFPILAFGLVILLIKPSFLFAYVPTLPFYLFLRERKISMSLILSFGIGIVFFLLILLEKHLIFNWDPMLAELYTEEEKSQVVLSPLKVWRHFSYEPVFDFISSFPLLILYLAFWQKRAFDSQLFCFSLILLFFALAIFLLFAETGYREFHGNFYWQIPIALLLCHLSIVLTVSREFLDSGRKYSGKVVVLFLIYLIQVVWGVGYWLRIFSDFIVS</sequence>
<feature type="transmembrane region" description="Helical" evidence="1">
    <location>
        <begin position="74"/>
        <end position="92"/>
    </location>
</feature>
<gene>
    <name evidence="2" type="ORF">GCM10009119_38680</name>
</gene>
<evidence type="ECO:0008006" key="4">
    <source>
        <dbReference type="Google" id="ProtNLM"/>
    </source>
</evidence>
<feature type="transmembrane region" description="Helical" evidence="1">
    <location>
        <begin position="329"/>
        <end position="349"/>
    </location>
</feature>
<keyword evidence="1" id="KW-0812">Transmembrane</keyword>
<feature type="transmembrane region" description="Helical" evidence="1">
    <location>
        <begin position="273"/>
        <end position="290"/>
    </location>
</feature>
<feature type="transmembrane region" description="Helical" evidence="1">
    <location>
        <begin position="112"/>
        <end position="138"/>
    </location>
</feature>
<evidence type="ECO:0000256" key="1">
    <source>
        <dbReference type="SAM" id="Phobius"/>
    </source>
</evidence>
<keyword evidence="1" id="KW-1133">Transmembrane helix</keyword>
<dbReference type="EMBL" id="BAAAFI010000047">
    <property type="protein sequence ID" value="GAA0880898.1"/>
    <property type="molecule type" value="Genomic_DNA"/>
</dbReference>
<evidence type="ECO:0000313" key="3">
    <source>
        <dbReference type="Proteomes" id="UP001500469"/>
    </source>
</evidence>
<feature type="transmembrane region" description="Helical" evidence="1">
    <location>
        <begin position="182"/>
        <end position="208"/>
    </location>
</feature>
<feature type="transmembrane region" description="Helical" evidence="1">
    <location>
        <begin position="16"/>
        <end position="37"/>
    </location>
</feature>
<organism evidence="2 3">
    <name type="scientific">Algoriphagus jejuensis</name>
    <dbReference type="NCBI Taxonomy" id="419934"/>
    <lineage>
        <taxon>Bacteria</taxon>
        <taxon>Pseudomonadati</taxon>
        <taxon>Bacteroidota</taxon>
        <taxon>Cytophagia</taxon>
        <taxon>Cytophagales</taxon>
        <taxon>Cyclobacteriaceae</taxon>
        <taxon>Algoriphagus</taxon>
    </lineage>
</organism>
<proteinExistence type="predicted"/>
<feature type="transmembrane region" description="Helical" evidence="1">
    <location>
        <begin position="361"/>
        <end position="382"/>
    </location>
</feature>
<feature type="transmembrane region" description="Helical" evidence="1">
    <location>
        <begin position="49"/>
        <end position="67"/>
    </location>
</feature>
<keyword evidence="1" id="KW-0472">Membrane</keyword>
<reference evidence="3" key="1">
    <citation type="journal article" date="2019" name="Int. J. Syst. Evol. Microbiol.">
        <title>The Global Catalogue of Microorganisms (GCM) 10K type strain sequencing project: providing services to taxonomists for standard genome sequencing and annotation.</title>
        <authorList>
            <consortium name="The Broad Institute Genomics Platform"/>
            <consortium name="The Broad Institute Genome Sequencing Center for Infectious Disease"/>
            <person name="Wu L."/>
            <person name="Ma J."/>
        </authorList>
    </citation>
    <scope>NUCLEOTIDE SEQUENCE [LARGE SCALE GENOMIC DNA]</scope>
    <source>
        <strain evidence="3">JCM 16112</strain>
    </source>
</reference>
<keyword evidence="3" id="KW-1185">Reference proteome</keyword>
<feature type="transmembrane region" description="Helical" evidence="1">
    <location>
        <begin position="145"/>
        <end position="162"/>
    </location>
</feature>
<name>A0ABP3YJ91_9BACT</name>